<gene>
    <name evidence="1" type="ORF">KIW84_021493</name>
</gene>
<name>A0A9D4YA18_PEA</name>
<dbReference type="AlphaFoldDB" id="A0A9D4YA18"/>
<comment type="caution">
    <text evidence="1">The sequence shown here is derived from an EMBL/GenBank/DDBJ whole genome shotgun (WGS) entry which is preliminary data.</text>
</comment>
<reference evidence="1 2" key="1">
    <citation type="journal article" date="2022" name="Nat. Genet.">
        <title>Improved pea reference genome and pan-genome highlight genomic features and evolutionary characteristics.</title>
        <authorList>
            <person name="Yang T."/>
            <person name="Liu R."/>
            <person name="Luo Y."/>
            <person name="Hu S."/>
            <person name="Wang D."/>
            <person name="Wang C."/>
            <person name="Pandey M.K."/>
            <person name="Ge S."/>
            <person name="Xu Q."/>
            <person name="Li N."/>
            <person name="Li G."/>
            <person name="Huang Y."/>
            <person name="Saxena R.K."/>
            <person name="Ji Y."/>
            <person name="Li M."/>
            <person name="Yan X."/>
            <person name="He Y."/>
            <person name="Liu Y."/>
            <person name="Wang X."/>
            <person name="Xiang C."/>
            <person name="Varshney R.K."/>
            <person name="Ding H."/>
            <person name="Gao S."/>
            <person name="Zong X."/>
        </authorList>
    </citation>
    <scope>NUCLEOTIDE SEQUENCE [LARGE SCALE GENOMIC DNA]</scope>
    <source>
        <strain evidence="1 2">cv. Zhongwan 6</strain>
    </source>
</reference>
<organism evidence="1 2">
    <name type="scientific">Pisum sativum</name>
    <name type="common">Garden pea</name>
    <name type="synonym">Lathyrus oleraceus</name>
    <dbReference type="NCBI Taxonomy" id="3888"/>
    <lineage>
        <taxon>Eukaryota</taxon>
        <taxon>Viridiplantae</taxon>
        <taxon>Streptophyta</taxon>
        <taxon>Embryophyta</taxon>
        <taxon>Tracheophyta</taxon>
        <taxon>Spermatophyta</taxon>
        <taxon>Magnoliopsida</taxon>
        <taxon>eudicotyledons</taxon>
        <taxon>Gunneridae</taxon>
        <taxon>Pentapetalae</taxon>
        <taxon>rosids</taxon>
        <taxon>fabids</taxon>
        <taxon>Fabales</taxon>
        <taxon>Fabaceae</taxon>
        <taxon>Papilionoideae</taxon>
        <taxon>50 kb inversion clade</taxon>
        <taxon>NPAAA clade</taxon>
        <taxon>Hologalegina</taxon>
        <taxon>IRL clade</taxon>
        <taxon>Fabeae</taxon>
        <taxon>Lathyrus</taxon>
    </lineage>
</organism>
<sequence length="388" mass="43819">MYEALKILRDIDEVIILSKRDNRGNKYDFVRFFNMRDERTLTAKLDNTSIEGRKLFANLPRFKRKDFRMKSSEVMGKGRETEVKHGDHVVQTRGIRDLSKPKDGPPVLLRFFTNEEGLSRFQKAFIGIVENSGLTYRMQDIFHVEGYFPMKVTPLGANLCLLEEQEDGGSMALIKEVSLWLGSLARIIVVSNFGSKEEVVGLIDISDLSEDEEDKRMVFNVSSETTCVISEENVELTEEFSGPWGLSYHEGIKFGEDKVAKLVGPLVMDSEIVGSISFDEVIESKVGVNVEKLHGVTACKTSIVSEDNILGGAVLCYESTMDSDVNQSNSRFWENLESVVGRIVWDSITRLGILIGKENCESVKEVTLMENRDKEEMVKRMAELQPSQ</sequence>
<dbReference type="EMBL" id="JAMSHJ010000002">
    <property type="protein sequence ID" value="KAI5434689.1"/>
    <property type="molecule type" value="Genomic_DNA"/>
</dbReference>
<evidence type="ECO:0000313" key="1">
    <source>
        <dbReference type="EMBL" id="KAI5434689.1"/>
    </source>
</evidence>
<proteinExistence type="predicted"/>
<evidence type="ECO:0000313" key="2">
    <source>
        <dbReference type="Proteomes" id="UP001058974"/>
    </source>
</evidence>
<dbReference type="Proteomes" id="UP001058974">
    <property type="component" value="Chromosome 2"/>
</dbReference>
<keyword evidence="2" id="KW-1185">Reference proteome</keyword>
<protein>
    <submittedName>
        <fullName evidence="1">Uncharacterized protein</fullName>
    </submittedName>
</protein>
<dbReference type="Gramene" id="Psat02G0149300-T1">
    <property type="protein sequence ID" value="KAI5434689.1"/>
    <property type="gene ID" value="KIW84_021493"/>
</dbReference>
<accession>A0A9D4YA18</accession>